<evidence type="ECO:0000313" key="2">
    <source>
        <dbReference type="EMBL" id="PUU72739.1"/>
    </source>
</evidence>
<reference evidence="2 3" key="1">
    <citation type="submission" date="2017-04" db="EMBL/GenBank/DDBJ databases">
        <title>Draft genome sequence of Tuber borchii Vittad., a whitish edible truffle.</title>
        <authorList>
            <consortium name="DOE Joint Genome Institute"/>
            <person name="Murat C."/>
            <person name="Kuo A."/>
            <person name="Barry K.W."/>
            <person name="Clum A."/>
            <person name="Dockter R.B."/>
            <person name="Fauchery L."/>
            <person name="Iotti M."/>
            <person name="Kohler A."/>
            <person name="Labutti K."/>
            <person name="Lindquist E.A."/>
            <person name="Lipzen A."/>
            <person name="Ohm R.A."/>
            <person name="Wang M."/>
            <person name="Grigoriev I.V."/>
            <person name="Zambonelli A."/>
            <person name="Martin F.M."/>
        </authorList>
    </citation>
    <scope>NUCLEOTIDE SEQUENCE [LARGE SCALE GENOMIC DNA]</scope>
    <source>
        <strain evidence="2 3">Tbo3840</strain>
    </source>
</reference>
<comment type="caution">
    <text evidence="2">The sequence shown here is derived from an EMBL/GenBank/DDBJ whole genome shotgun (WGS) entry which is preliminary data.</text>
</comment>
<feature type="region of interest" description="Disordered" evidence="1">
    <location>
        <begin position="239"/>
        <end position="258"/>
    </location>
</feature>
<dbReference type="AlphaFoldDB" id="A0A2T6ZB91"/>
<evidence type="ECO:0000256" key="1">
    <source>
        <dbReference type="SAM" id="MobiDB-lite"/>
    </source>
</evidence>
<sequence>MSTPRQFCSNLFLASTHDFKTLPKRKPPGRDRATIVPLPPPPKPEKETGPSDAGSSEGSSSSSESESEAEAEDVPKPEASSDNPTEQDELSPDEPPPPTAPFNPEKPALAEDTEATKGDADLPPKSPTIHRRRDKDDYTLLLSLTKDRSAKIIDRDDGFEKRWIWRCGRCRLIVGYQLDDAHFSPTSNTHPNTIAMTGVMGGDAGVDKDRAEKERKRAERKRKRYLYILPDACVSTEELGETGARPSRDITLSRDSATSQRADGMVANAGLISTALRVGDNRKLDELRTVKGCDRGKSPGLEGGGGRRKPSSVDGQAMAASPAQQSVGTGIAGAGESGQGLRHHL</sequence>
<proteinExistence type="predicted"/>
<protein>
    <submittedName>
        <fullName evidence="2">Uncharacterized protein</fullName>
    </submittedName>
</protein>
<gene>
    <name evidence="2" type="ORF">B9Z19DRAFT_1136849</name>
</gene>
<dbReference type="OrthoDB" id="418131at2759"/>
<evidence type="ECO:0000313" key="3">
    <source>
        <dbReference type="Proteomes" id="UP000244722"/>
    </source>
</evidence>
<feature type="region of interest" description="Disordered" evidence="1">
    <location>
        <begin position="291"/>
        <end position="345"/>
    </location>
</feature>
<organism evidence="2 3">
    <name type="scientific">Tuber borchii</name>
    <name type="common">White truffle</name>
    <dbReference type="NCBI Taxonomy" id="42251"/>
    <lineage>
        <taxon>Eukaryota</taxon>
        <taxon>Fungi</taxon>
        <taxon>Dikarya</taxon>
        <taxon>Ascomycota</taxon>
        <taxon>Pezizomycotina</taxon>
        <taxon>Pezizomycetes</taxon>
        <taxon>Pezizales</taxon>
        <taxon>Tuberaceae</taxon>
        <taxon>Tuber</taxon>
    </lineage>
</organism>
<accession>A0A2T6ZB91</accession>
<keyword evidence="3" id="KW-1185">Reference proteome</keyword>
<feature type="compositionally biased region" description="Low complexity" evidence="1">
    <location>
        <begin position="51"/>
        <end position="64"/>
    </location>
</feature>
<dbReference type="EMBL" id="NESQ01000474">
    <property type="protein sequence ID" value="PUU72739.1"/>
    <property type="molecule type" value="Genomic_DNA"/>
</dbReference>
<name>A0A2T6ZB91_TUBBO</name>
<feature type="region of interest" description="Disordered" evidence="1">
    <location>
        <begin position="1"/>
        <end position="132"/>
    </location>
</feature>
<feature type="compositionally biased region" description="Polar residues" evidence="1">
    <location>
        <begin position="1"/>
        <end position="13"/>
    </location>
</feature>
<dbReference type="STRING" id="42251.A0A2T6ZB91"/>
<dbReference type="Proteomes" id="UP000244722">
    <property type="component" value="Unassembled WGS sequence"/>
</dbReference>